<organism evidence="2">
    <name type="scientific">freshwater metagenome</name>
    <dbReference type="NCBI Taxonomy" id="449393"/>
    <lineage>
        <taxon>unclassified sequences</taxon>
        <taxon>metagenomes</taxon>
        <taxon>ecological metagenomes</taxon>
    </lineage>
</organism>
<dbReference type="EMBL" id="CAFBOS010000032">
    <property type="protein sequence ID" value="CAB4986718.1"/>
    <property type="molecule type" value="Genomic_DNA"/>
</dbReference>
<dbReference type="EMBL" id="CAEZYR010000001">
    <property type="protein sequence ID" value="CAB4724506.1"/>
    <property type="molecule type" value="Genomic_DNA"/>
</dbReference>
<feature type="transmembrane region" description="Helical" evidence="1">
    <location>
        <begin position="45"/>
        <end position="62"/>
    </location>
</feature>
<dbReference type="EMBL" id="CAFABA010000007">
    <property type="protein sequence ID" value="CAB4815366.1"/>
    <property type="molecule type" value="Genomic_DNA"/>
</dbReference>
<keyword evidence="1" id="KW-0472">Membrane</keyword>
<evidence type="ECO:0000256" key="1">
    <source>
        <dbReference type="SAM" id="Phobius"/>
    </source>
</evidence>
<keyword evidence="1" id="KW-1133">Transmembrane helix</keyword>
<reference evidence="2" key="1">
    <citation type="submission" date="2020-05" db="EMBL/GenBank/DDBJ databases">
        <authorList>
            <person name="Chiriac C."/>
            <person name="Salcher M."/>
            <person name="Ghai R."/>
            <person name="Kavagutti S V."/>
        </authorList>
    </citation>
    <scope>NUCLEOTIDE SEQUENCE</scope>
</reference>
<protein>
    <submittedName>
        <fullName evidence="2">Unannotated protein</fullName>
    </submittedName>
</protein>
<evidence type="ECO:0000313" key="5">
    <source>
        <dbReference type="EMBL" id="CAB4986718.1"/>
    </source>
</evidence>
<evidence type="ECO:0000313" key="2">
    <source>
        <dbReference type="EMBL" id="CAB4724506.1"/>
    </source>
</evidence>
<accession>A0A6J6RPZ3</accession>
<name>A0A6J6RPZ3_9ZZZZ</name>
<evidence type="ECO:0000313" key="3">
    <source>
        <dbReference type="EMBL" id="CAB4815366.1"/>
    </source>
</evidence>
<sequence length="79" mass="8494">MKGYDPNDSPAAMAPNWRRVILVDGLLGIVVAIVGIVLAITWSSFGGAVIAAFGVLYLFAVIRRFRGFGDRRRAAGLDD</sequence>
<proteinExistence type="predicted"/>
<keyword evidence="1" id="KW-0812">Transmembrane</keyword>
<evidence type="ECO:0000313" key="4">
    <source>
        <dbReference type="EMBL" id="CAB4898048.1"/>
    </source>
</evidence>
<dbReference type="EMBL" id="CAFBMH010000016">
    <property type="protein sequence ID" value="CAB4898048.1"/>
    <property type="molecule type" value="Genomic_DNA"/>
</dbReference>
<gene>
    <name evidence="2" type="ORF">UFOPK2754_00043</name>
    <name evidence="3" type="ORF">UFOPK3139_00311</name>
    <name evidence="4" type="ORF">UFOPK3543_00701</name>
    <name evidence="5" type="ORF">UFOPK3967_00736</name>
</gene>
<feature type="transmembrane region" description="Helical" evidence="1">
    <location>
        <begin position="20"/>
        <end position="39"/>
    </location>
</feature>
<dbReference type="AlphaFoldDB" id="A0A6J6RPZ3"/>